<dbReference type="EMBL" id="SJJY01000001">
    <property type="protein sequence ID" value="TCC27688.1"/>
    <property type="molecule type" value="Genomic_DNA"/>
</dbReference>
<feature type="transmembrane region" description="Helical" evidence="1">
    <location>
        <begin position="12"/>
        <end position="30"/>
    </location>
</feature>
<evidence type="ECO:0000313" key="3">
    <source>
        <dbReference type="EMBL" id="TCC35451.1"/>
    </source>
</evidence>
<proteinExistence type="predicted"/>
<dbReference type="AlphaFoldDB" id="A0A4R0IP34"/>
<feature type="transmembrane region" description="Helical" evidence="1">
    <location>
        <begin position="68"/>
        <end position="87"/>
    </location>
</feature>
<protein>
    <submittedName>
        <fullName evidence="3">DUF3017 domain-containing protein</fullName>
    </submittedName>
</protein>
<evidence type="ECO:0000256" key="1">
    <source>
        <dbReference type="SAM" id="Phobius"/>
    </source>
</evidence>
<dbReference type="EMBL" id="SJKC01000003">
    <property type="protein sequence ID" value="TCC35451.1"/>
    <property type="molecule type" value="Genomic_DNA"/>
</dbReference>
<name>A0A4R0IP34_9ACTN</name>
<dbReference type="Proteomes" id="UP000292385">
    <property type="component" value="Unassembled WGS sequence"/>
</dbReference>
<dbReference type="Pfam" id="PF11222">
    <property type="entry name" value="DUF3017"/>
    <property type="match status" value="1"/>
</dbReference>
<organism evidence="3 5">
    <name type="scientific">Kribbella speibonae</name>
    <dbReference type="NCBI Taxonomy" id="1572660"/>
    <lineage>
        <taxon>Bacteria</taxon>
        <taxon>Bacillati</taxon>
        <taxon>Actinomycetota</taxon>
        <taxon>Actinomycetes</taxon>
        <taxon>Propionibacteriales</taxon>
        <taxon>Kribbellaceae</taxon>
        <taxon>Kribbella</taxon>
    </lineage>
</organism>
<gene>
    <name evidence="2" type="ORF">E0H58_07020</name>
    <name evidence="3" type="ORF">E0H92_22120</name>
</gene>
<evidence type="ECO:0000313" key="5">
    <source>
        <dbReference type="Proteomes" id="UP000294225"/>
    </source>
</evidence>
<keyword evidence="1" id="KW-0812">Transmembrane</keyword>
<dbReference type="InterPro" id="IPR021385">
    <property type="entry name" value="DUF3017"/>
</dbReference>
<evidence type="ECO:0000313" key="2">
    <source>
        <dbReference type="EMBL" id="TCC27688.1"/>
    </source>
</evidence>
<keyword evidence="4" id="KW-1185">Reference proteome</keyword>
<feature type="transmembrane region" description="Helical" evidence="1">
    <location>
        <begin position="36"/>
        <end position="61"/>
    </location>
</feature>
<keyword evidence="1" id="KW-1133">Transmembrane helix</keyword>
<sequence length="89" mass="9489">MAGEAQRRSQWPLGLTLLVALVGLVVLWFYNWRNGVLVFAGAAALAALLRATLSDTAAGLLHVRNRMFDTAFLTLTAAAIAVLGLIIPN</sequence>
<evidence type="ECO:0000313" key="4">
    <source>
        <dbReference type="Proteomes" id="UP000292385"/>
    </source>
</evidence>
<reference evidence="4 5" key="1">
    <citation type="submission" date="2019-02" db="EMBL/GenBank/DDBJ databases">
        <title>Kribbella capetownensis sp. nov. and Kribbella speibonae sp. nov., isolated from soil.</title>
        <authorList>
            <person name="Curtis S.M."/>
            <person name="Norton I."/>
            <person name="Everest G.J."/>
            <person name="Meyers P.R."/>
        </authorList>
    </citation>
    <scope>NUCLEOTIDE SEQUENCE [LARGE SCALE GENOMIC DNA]</scope>
    <source>
        <strain evidence="2 4">SK5</strain>
        <strain evidence="3 5">YM55</strain>
    </source>
</reference>
<accession>A0A4R0IP34</accession>
<dbReference type="Proteomes" id="UP000294225">
    <property type="component" value="Unassembled WGS sequence"/>
</dbReference>
<keyword evidence="1" id="KW-0472">Membrane</keyword>
<comment type="caution">
    <text evidence="3">The sequence shown here is derived from an EMBL/GenBank/DDBJ whole genome shotgun (WGS) entry which is preliminary data.</text>
</comment>